<keyword evidence="10" id="KW-1185">Reference proteome</keyword>
<comment type="subcellular location">
    <subcellularLocation>
        <location evidence="8">Cytoplasm</location>
    </subcellularLocation>
</comment>
<evidence type="ECO:0000256" key="5">
    <source>
        <dbReference type="ARBA" id="ARBA00022898"/>
    </source>
</evidence>
<keyword evidence="9" id="KW-0032">Aminotransferase</keyword>
<protein>
    <recommendedName>
        <fullName evidence="8">Glutamate-1-semialdehyde 2,1-aminomutase</fullName>
        <shortName evidence="8">GSA</shortName>
        <ecNumber evidence="8">5.4.3.8</ecNumber>
    </recommendedName>
    <alternativeName>
        <fullName evidence="8">Glutamate-1-semialdehyde aminotransferase</fullName>
        <shortName evidence="8">GSA-AT</shortName>
    </alternativeName>
</protein>
<dbReference type="InterPro" id="IPR015424">
    <property type="entry name" value="PyrdxlP-dep_Trfase"/>
</dbReference>
<proteinExistence type="inferred from homology"/>
<comment type="catalytic activity">
    <reaction evidence="8">
        <text>(S)-4-amino-5-oxopentanoate = 5-aminolevulinate</text>
        <dbReference type="Rhea" id="RHEA:14265"/>
        <dbReference type="ChEBI" id="CHEBI:57501"/>
        <dbReference type="ChEBI" id="CHEBI:356416"/>
        <dbReference type="EC" id="5.4.3.8"/>
    </reaction>
</comment>
<dbReference type="Gene3D" id="3.40.640.10">
    <property type="entry name" value="Type I PLP-dependent aspartate aminotransferase-like (Major domain)"/>
    <property type="match status" value="1"/>
</dbReference>
<dbReference type="Gene3D" id="3.90.1150.10">
    <property type="entry name" value="Aspartate Aminotransferase, domain 1"/>
    <property type="match status" value="1"/>
</dbReference>
<evidence type="ECO:0000256" key="2">
    <source>
        <dbReference type="ARBA" id="ARBA00004819"/>
    </source>
</evidence>
<evidence type="ECO:0000313" key="9">
    <source>
        <dbReference type="EMBL" id="KOC88463.1"/>
    </source>
</evidence>
<dbReference type="CDD" id="cd00610">
    <property type="entry name" value="OAT_like"/>
    <property type="match status" value="1"/>
</dbReference>
<keyword evidence="9" id="KW-0808">Transferase</keyword>
<dbReference type="HAMAP" id="MF_00375">
    <property type="entry name" value="HemL_aminotrans_3"/>
    <property type="match status" value="1"/>
</dbReference>
<dbReference type="UniPathway" id="UPA00251">
    <property type="reaction ID" value="UER00317"/>
</dbReference>
<keyword evidence="6 8" id="KW-0413">Isomerase</keyword>
<feature type="modified residue" description="N6-(pyridoxal phosphate)lysine" evidence="8">
    <location>
        <position position="265"/>
    </location>
</feature>
<dbReference type="AlphaFoldDB" id="A0A0L7SZC0"/>
<dbReference type="EC" id="5.4.3.8" evidence="8"/>
<comment type="subunit">
    <text evidence="4 8">Homodimer.</text>
</comment>
<dbReference type="GO" id="GO:0006782">
    <property type="term" value="P:protoporphyrinogen IX biosynthetic process"/>
    <property type="evidence" value="ECO:0007669"/>
    <property type="project" value="UniProtKB-UniRule"/>
</dbReference>
<dbReference type="Proteomes" id="UP000037088">
    <property type="component" value="Unassembled WGS sequence"/>
</dbReference>
<sequence>MSKSENLYAQAQKLIPGGVNSPVRAFTGVGGVPLFIERANGAYLYDADGKAYIDYVGSWGPMVLGHNHPAIRDAVIAAAERGLSFGAPTEMEVKMAELVCQLVPTMDMVRMVNSGTEATMSAIRLARGFTHRDKIIKFEGCYHGHADCLLVKAGSGALTLGQPNSPGVPADFAKHTLTCTYNDLDSVRAAFEQYPQDIACIIVEPVAGNMNCIPPHADFLPGLRALCDEFGALLIIDEVMTGFRVALAGAQAHYGVKPDLTCLGKIIGGGMPVGAFGGRREVMDALAPTGPVYQAGTLSGNPIAMAAGFACLSEIAKAGTHQQLTALTTQLADGLLAAAKAENIPLVVNHVGGMFGLFFTDAETVTCYQDVTQCDVERFKKFFHLMLEEGVYLAPSAFEAGFMSLAHSEEDIQRTIDAAQRSFAKL</sequence>
<evidence type="ECO:0000313" key="10">
    <source>
        <dbReference type="Proteomes" id="UP000037088"/>
    </source>
</evidence>
<dbReference type="PROSITE" id="PS00600">
    <property type="entry name" value="AA_TRANSFER_CLASS_3"/>
    <property type="match status" value="1"/>
</dbReference>
<dbReference type="NCBIfam" id="NF000818">
    <property type="entry name" value="PRK00062.1"/>
    <property type="match status" value="1"/>
</dbReference>
<dbReference type="GO" id="GO:0042286">
    <property type="term" value="F:glutamate-1-semialdehyde 2,1-aminomutase activity"/>
    <property type="evidence" value="ECO:0007669"/>
    <property type="project" value="UniProtKB-UniRule"/>
</dbReference>
<dbReference type="InterPro" id="IPR049704">
    <property type="entry name" value="Aminotrans_3_PPA_site"/>
</dbReference>
<evidence type="ECO:0000256" key="4">
    <source>
        <dbReference type="ARBA" id="ARBA00011738"/>
    </source>
</evidence>
<evidence type="ECO:0000256" key="6">
    <source>
        <dbReference type="ARBA" id="ARBA00023235"/>
    </source>
</evidence>
<dbReference type="GO" id="GO:0030170">
    <property type="term" value="F:pyridoxal phosphate binding"/>
    <property type="evidence" value="ECO:0007669"/>
    <property type="project" value="InterPro"/>
</dbReference>
<organism evidence="9 10">
    <name type="scientific">Winslowiella iniecta</name>
    <dbReference type="NCBI Taxonomy" id="1560201"/>
    <lineage>
        <taxon>Bacteria</taxon>
        <taxon>Pseudomonadati</taxon>
        <taxon>Pseudomonadota</taxon>
        <taxon>Gammaproteobacteria</taxon>
        <taxon>Enterobacterales</taxon>
        <taxon>Erwiniaceae</taxon>
        <taxon>Winslowiella</taxon>
    </lineage>
</organism>
<comment type="similarity">
    <text evidence="3 8">Belongs to the class-III pyridoxal-phosphate-dependent aminotransferase family. HemL subfamily.</text>
</comment>
<accession>A0A0L7SZC0</accession>
<evidence type="ECO:0000256" key="1">
    <source>
        <dbReference type="ARBA" id="ARBA00001933"/>
    </source>
</evidence>
<dbReference type="InterPro" id="IPR004639">
    <property type="entry name" value="4pyrrol_synth_GluAld_NH2Trfase"/>
</dbReference>
<dbReference type="InterPro" id="IPR015422">
    <property type="entry name" value="PyrdxlP-dep_Trfase_small"/>
</dbReference>
<dbReference type="InterPro" id="IPR005814">
    <property type="entry name" value="Aminotrans_3"/>
</dbReference>
<dbReference type="FunFam" id="3.90.1150.10:FF:000012">
    <property type="entry name" value="Glutamate-1-semialdehyde 2,1-aminomutase"/>
    <property type="match status" value="1"/>
</dbReference>
<dbReference type="InterPro" id="IPR015421">
    <property type="entry name" value="PyrdxlP-dep_Trfase_major"/>
</dbReference>
<keyword evidence="8" id="KW-0963">Cytoplasm</keyword>
<comment type="caution">
    <text evidence="9">The sequence shown here is derived from an EMBL/GenBank/DDBJ whole genome shotgun (WGS) entry which is preliminary data.</text>
</comment>
<evidence type="ECO:0000256" key="7">
    <source>
        <dbReference type="ARBA" id="ARBA00023244"/>
    </source>
</evidence>
<gene>
    <name evidence="8" type="primary">hemL</name>
    <name evidence="9" type="ORF">NG42_16345</name>
</gene>
<comment type="pathway">
    <text evidence="2">Porphyrin-containing compound metabolism; protoporphyrin-IX biosynthesis; 5-aminolevulinate from L-glutamyl-tRNA(Glu): step 2/2.</text>
</comment>
<dbReference type="FunFam" id="3.40.640.10:FF:000021">
    <property type="entry name" value="Glutamate-1-semialdehyde 2,1-aminomutase"/>
    <property type="match status" value="1"/>
</dbReference>
<evidence type="ECO:0000256" key="3">
    <source>
        <dbReference type="ARBA" id="ARBA00008981"/>
    </source>
</evidence>
<dbReference type="PANTHER" id="PTHR43713">
    <property type="entry name" value="GLUTAMATE-1-SEMIALDEHYDE 2,1-AMINOMUTASE"/>
    <property type="match status" value="1"/>
</dbReference>
<dbReference type="PANTHER" id="PTHR43713:SF3">
    <property type="entry name" value="GLUTAMATE-1-SEMIALDEHYDE 2,1-AMINOMUTASE 1, CHLOROPLASTIC-RELATED"/>
    <property type="match status" value="1"/>
</dbReference>
<dbReference type="SUPFAM" id="SSF53383">
    <property type="entry name" value="PLP-dependent transferases"/>
    <property type="match status" value="1"/>
</dbReference>
<comment type="cofactor">
    <cofactor evidence="1 8">
        <name>pyridoxal 5'-phosphate</name>
        <dbReference type="ChEBI" id="CHEBI:597326"/>
    </cofactor>
</comment>
<dbReference type="Pfam" id="PF00202">
    <property type="entry name" value="Aminotran_3"/>
    <property type="match status" value="1"/>
</dbReference>
<evidence type="ECO:0000256" key="8">
    <source>
        <dbReference type="HAMAP-Rule" id="MF_00375"/>
    </source>
</evidence>
<keyword evidence="7 8" id="KW-0627">Porphyrin biosynthesis</keyword>
<dbReference type="RefSeq" id="WP_052900875.1">
    <property type="nucleotide sequence ID" value="NZ_JRXE01000024.1"/>
</dbReference>
<dbReference type="PATRIC" id="fig|1560201.3.peg.3462"/>
<dbReference type="NCBIfam" id="TIGR00713">
    <property type="entry name" value="hemL"/>
    <property type="match status" value="1"/>
</dbReference>
<reference evidence="9 10" key="1">
    <citation type="journal article" date="2015" name="Int. J. Syst. Evol. Microbiol.">
        <title>Erwinia iniecta sp. nov., isolated from Russian wheat aphids (Diuraphis noxia).</title>
        <authorList>
            <person name="Campillo T."/>
            <person name="Luna E."/>
            <person name="Portier P."/>
            <person name="Fischer-Le Saux M."/>
            <person name="Lapitan N."/>
            <person name="Tisserat N.A."/>
            <person name="Leach J.E."/>
        </authorList>
    </citation>
    <scope>NUCLEOTIDE SEQUENCE [LARGE SCALE GENOMIC DNA]</scope>
    <source>
        <strain evidence="9 10">B120</strain>
    </source>
</reference>
<dbReference type="GO" id="GO:0008483">
    <property type="term" value="F:transaminase activity"/>
    <property type="evidence" value="ECO:0007669"/>
    <property type="project" value="UniProtKB-KW"/>
</dbReference>
<dbReference type="EMBL" id="JRXE01000024">
    <property type="protein sequence ID" value="KOC88463.1"/>
    <property type="molecule type" value="Genomic_DNA"/>
</dbReference>
<keyword evidence="5 8" id="KW-0663">Pyridoxal phosphate</keyword>
<name>A0A0L7SZC0_9GAMM</name>
<dbReference type="GO" id="GO:0005737">
    <property type="term" value="C:cytoplasm"/>
    <property type="evidence" value="ECO:0007669"/>
    <property type="project" value="UniProtKB-SubCell"/>
</dbReference>